<evidence type="ECO:0000256" key="4">
    <source>
        <dbReference type="ARBA" id="ARBA00022679"/>
    </source>
</evidence>
<dbReference type="InterPro" id="IPR050859">
    <property type="entry name" value="Class-I_PLP-dep_aminotransf"/>
</dbReference>
<evidence type="ECO:0000313" key="7">
    <source>
        <dbReference type="EMBL" id="KAJ9634181.1"/>
    </source>
</evidence>
<keyword evidence="3 7" id="KW-0032">Aminotransferase</keyword>
<dbReference type="CDD" id="cd00609">
    <property type="entry name" value="AAT_like"/>
    <property type="match status" value="1"/>
</dbReference>
<dbReference type="SUPFAM" id="SSF53383">
    <property type="entry name" value="PLP-dependent transferases"/>
    <property type="match status" value="1"/>
</dbReference>
<dbReference type="InterPro" id="IPR004839">
    <property type="entry name" value="Aminotransferase_I/II_large"/>
</dbReference>
<comment type="caution">
    <text evidence="7">The sequence shown here is derived from an EMBL/GenBank/DDBJ whole genome shotgun (WGS) entry which is preliminary data.</text>
</comment>
<dbReference type="AlphaFoldDB" id="A0AA38Y3M8"/>
<dbReference type="InterPro" id="IPR015424">
    <property type="entry name" value="PyrdxlP-dep_Trfase"/>
</dbReference>
<organism evidence="7 8">
    <name type="scientific">Knufia peltigerae</name>
    <dbReference type="NCBI Taxonomy" id="1002370"/>
    <lineage>
        <taxon>Eukaryota</taxon>
        <taxon>Fungi</taxon>
        <taxon>Dikarya</taxon>
        <taxon>Ascomycota</taxon>
        <taxon>Pezizomycotina</taxon>
        <taxon>Eurotiomycetes</taxon>
        <taxon>Chaetothyriomycetidae</taxon>
        <taxon>Chaetothyriales</taxon>
        <taxon>Trichomeriaceae</taxon>
        <taxon>Knufia</taxon>
    </lineage>
</organism>
<evidence type="ECO:0000313" key="8">
    <source>
        <dbReference type="Proteomes" id="UP001172681"/>
    </source>
</evidence>
<dbReference type="InterPro" id="IPR015421">
    <property type="entry name" value="PyrdxlP-dep_Trfase_major"/>
</dbReference>
<evidence type="ECO:0000259" key="6">
    <source>
        <dbReference type="Pfam" id="PF00155"/>
    </source>
</evidence>
<dbReference type="EMBL" id="JAPDRN010000040">
    <property type="protein sequence ID" value="KAJ9634181.1"/>
    <property type="molecule type" value="Genomic_DNA"/>
</dbReference>
<comment type="similarity">
    <text evidence="2">Belongs to the class-I pyridoxal-phosphate-dependent aminotransferase family.</text>
</comment>
<dbReference type="GO" id="GO:0030170">
    <property type="term" value="F:pyridoxal phosphate binding"/>
    <property type="evidence" value="ECO:0007669"/>
    <property type="project" value="InterPro"/>
</dbReference>
<dbReference type="GO" id="GO:0009074">
    <property type="term" value="P:aromatic amino acid family catabolic process"/>
    <property type="evidence" value="ECO:0007669"/>
    <property type="project" value="TreeGrafter"/>
</dbReference>
<keyword evidence="4" id="KW-0808">Transferase</keyword>
<feature type="domain" description="Aminotransferase class I/classII large" evidence="6">
    <location>
        <begin position="143"/>
        <end position="496"/>
    </location>
</feature>
<proteinExistence type="inferred from homology"/>
<dbReference type="Pfam" id="PF00155">
    <property type="entry name" value="Aminotran_1_2"/>
    <property type="match status" value="1"/>
</dbReference>
<dbReference type="Gene3D" id="3.40.640.10">
    <property type="entry name" value="Type I PLP-dependent aspartate aminotransferase-like (Major domain)"/>
    <property type="match status" value="1"/>
</dbReference>
<evidence type="ECO:0000256" key="1">
    <source>
        <dbReference type="ARBA" id="ARBA00001933"/>
    </source>
</evidence>
<gene>
    <name evidence="7" type="primary">ARO8_2</name>
    <name evidence="7" type="ORF">H2204_006512</name>
</gene>
<comment type="cofactor">
    <cofactor evidence="1">
        <name>pyridoxal 5'-phosphate</name>
        <dbReference type="ChEBI" id="CHEBI:597326"/>
    </cofactor>
</comment>
<dbReference type="GO" id="GO:0019878">
    <property type="term" value="P:lysine biosynthetic process via aminoadipic acid"/>
    <property type="evidence" value="ECO:0007669"/>
    <property type="project" value="TreeGrafter"/>
</dbReference>
<evidence type="ECO:0000256" key="3">
    <source>
        <dbReference type="ARBA" id="ARBA00022576"/>
    </source>
</evidence>
<accession>A0AA38Y3M8</accession>
<protein>
    <submittedName>
        <fullName evidence="7">Aromatic/aminoadipate aminotransferase 1</fullName>
    </submittedName>
</protein>
<dbReference type="GO" id="GO:0008793">
    <property type="term" value="F:aromatic-amino-acid transaminase activity"/>
    <property type="evidence" value="ECO:0007669"/>
    <property type="project" value="TreeGrafter"/>
</dbReference>
<evidence type="ECO:0000256" key="2">
    <source>
        <dbReference type="ARBA" id="ARBA00007441"/>
    </source>
</evidence>
<sequence>MSIPISRHHEGDTHQKVQPRTLYRDVGMLQKSLAPVTSADQFKSPEMLNKPRASVEIYNFFSHEARLRQPSSLKAGSAGLPLNIISLSTGRPSPDTYPFHAMDFTFTDPQLGAALEAGVTAKSCPTGFQTRTASVARNEPAAAIDIAIALSYGYSQGHEQLIQYLTTHISLVHSPPYSDWEVCLTVGNTSALEITLRNFANPGDSILVEEYTYSGAIEVARPLGISLIPTQMDNCGPCPSSLDRTLSSWAVDYPGRPKPRILYTIPTGQNPTGITQPLERRLAILKVAEAHDLLVLEDDPYYYLQFPKSDDSYFSTIIPSYLALCRTGRVIRLDSTSKILAPGLRLGWLTAPKTVVEAYQASHDLGVVHPSGLSQLVTFKLLSETWGHGGFEEWLQSLAQHYQHKANGTLHACRKLLGTGPLGTVCSWSTIQAGMFIWLKISCAQYPRLNDKFQTTKSIETIRLEIEDEIYSNALERGVLCSKGSFFEVPALPRSARAKTEEQSSTELSTGHRRGWQDLNVHFRLTFASEDETDVVKGLETLAGTLKDIFEL</sequence>
<dbReference type="PANTHER" id="PTHR42790:SF21">
    <property type="entry name" value="AROMATIC_AMINOADIPATE AMINOTRANSFERASE 1"/>
    <property type="match status" value="1"/>
</dbReference>
<evidence type="ECO:0000256" key="5">
    <source>
        <dbReference type="ARBA" id="ARBA00022898"/>
    </source>
</evidence>
<keyword evidence="8" id="KW-1185">Reference proteome</keyword>
<name>A0AA38Y3M8_9EURO</name>
<dbReference type="GO" id="GO:0006571">
    <property type="term" value="P:tyrosine biosynthetic process"/>
    <property type="evidence" value="ECO:0007669"/>
    <property type="project" value="TreeGrafter"/>
</dbReference>
<dbReference type="Proteomes" id="UP001172681">
    <property type="component" value="Unassembled WGS sequence"/>
</dbReference>
<dbReference type="PANTHER" id="PTHR42790">
    <property type="entry name" value="AMINOTRANSFERASE"/>
    <property type="match status" value="1"/>
</dbReference>
<reference evidence="7" key="1">
    <citation type="submission" date="2022-10" db="EMBL/GenBank/DDBJ databases">
        <title>Culturing micro-colonial fungi from biological soil crusts in the Mojave desert and describing Neophaeococcomyces mojavensis, and introducing the new genera and species Taxawa tesnikishii.</title>
        <authorList>
            <person name="Kurbessoian T."/>
            <person name="Stajich J.E."/>
        </authorList>
    </citation>
    <scope>NUCLEOTIDE SEQUENCE</scope>
    <source>
        <strain evidence="7">TK_35</strain>
    </source>
</reference>
<dbReference type="GO" id="GO:0047536">
    <property type="term" value="F:2-aminoadipate transaminase activity"/>
    <property type="evidence" value="ECO:0007669"/>
    <property type="project" value="TreeGrafter"/>
</dbReference>
<keyword evidence="5" id="KW-0663">Pyridoxal phosphate</keyword>